<gene>
    <name evidence="1" type="ORF">ACFPWV_25485</name>
</gene>
<dbReference type="RefSeq" id="WP_344559145.1">
    <property type="nucleotide sequence ID" value="NZ_BAAATG010000012.1"/>
</dbReference>
<protein>
    <submittedName>
        <fullName evidence="1">Uncharacterized protein</fullName>
    </submittedName>
</protein>
<accession>A0ABW0DWK1</accession>
<reference evidence="2" key="1">
    <citation type="journal article" date="2019" name="Int. J. Syst. Evol. Microbiol.">
        <title>The Global Catalogue of Microorganisms (GCM) 10K type strain sequencing project: providing services to taxonomists for standard genome sequencing and annotation.</title>
        <authorList>
            <consortium name="The Broad Institute Genomics Platform"/>
            <consortium name="The Broad Institute Genome Sequencing Center for Infectious Disease"/>
            <person name="Wu L."/>
            <person name="Ma J."/>
        </authorList>
    </citation>
    <scope>NUCLEOTIDE SEQUENCE [LARGE SCALE GENOMIC DNA]</scope>
    <source>
        <strain evidence="2">CGMCC 4.7131</strain>
    </source>
</reference>
<name>A0ABW0DWK1_9ACTN</name>
<dbReference type="EMBL" id="JBHSKN010000022">
    <property type="protein sequence ID" value="MFC5243217.1"/>
    <property type="molecule type" value="Genomic_DNA"/>
</dbReference>
<comment type="caution">
    <text evidence="1">The sequence shown here is derived from an EMBL/GenBank/DDBJ whole genome shotgun (WGS) entry which is preliminary data.</text>
</comment>
<keyword evidence="2" id="KW-1185">Reference proteome</keyword>
<proteinExistence type="predicted"/>
<evidence type="ECO:0000313" key="2">
    <source>
        <dbReference type="Proteomes" id="UP001596035"/>
    </source>
</evidence>
<organism evidence="1 2">
    <name type="scientific">Streptomyces atrovirens</name>
    <dbReference type="NCBI Taxonomy" id="285556"/>
    <lineage>
        <taxon>Bacteria</taxon>
        <taxon>Bacillati</taxon>
        <taxon>Actinomycetota</taxon>
        <taxon>Actinomycetes</taxon>
        <taxon>Kitasatosporales</taxon>
        <taxon>Streptomycetaceae</taxon>
        <taxon>Streptomyces</taxon>
    </lineage>
</organism>
<sequence>MLYLNQPAGLDAVLLLDEEAPLGISVDLDDVDLEFVDKTLSPEDAEWLFASAHLPKASLLRMEDGSVMLTASTAPEWTAFGEPLARSRYDL</sequence>
<dbReference type="Proteomes" id="UP001596035">
    <property type="component" value="Unassembled WGS sequence"/>
</dbReference>
<evidence type="ECO:0000313" key="1">
    <source>
        <dbReference type="EMBL" id="MFC5243217.1"/>
    </source>
</evidence>